<dbReference type="Proteomes" id="UP000187891">
    <property type="component" value="Unassembled WGS sequence"/>
</dbReference>
<dbReference type="Pfam" id="PF01381">
    <property type="entry name" value="HTH_3"/>
    <property type="match status" value="1"/>
</dbReference>
<feature type="domain" description="HTH cro/C1-type" evidence="1">
    <location>
        <begin position="34"/>
        <end position="90"/>
    </location>
</feature>
<name>A0A1R3TS21_9HYPH</name>
<dbReference type="SMART" id="SM00530">
    <property type="entry name" value="HTH_XRE"/>
    <property type="match status" value="1"/>
</dbReference>
<dbReference type="PROSITE" id="PS50943">
    <property type="entry name" value="HTH_CROC1"/>
    <property type="match status" value="1"/>
</dbReference>
<dbReference type="EMBL" id="FMUE01000003">
    <property type="protein sequence ID" value="SCX18040.1"/>
    <property type="molecule type" value="Genomic_DNA"/>
</dbReference>
<dbReference type="InterPro" id="IPR001387">
    <property type="entry name" value="Cro/C1-type_HTH"/>
</dbReference>
<organism evidence="2 3">
    <name type="scientific">Agrobacterium rosae</name>
    <dbReference type="NCBI Taxonomy" id="1972867"/>
    <lineage>
        <taxon>Bacteria</taxon>
        <taxon>Pseudomonadati</taxon>
        <taxon>Pseudomonadota</taxon>
        <taxon>Alphaproteobacteria</taxon>
        <taxon>Hyphomicrobiales</taxon>
        <taxon>Rhizobiaceae</taxon>
        <taxon>Rhizobium/Agrobacterium group</taxon>
        <taxon>Agrobacterium</taxon>
    </lineage>
</organism>
<dbReference type="SUPFAM" id="SSF47413">
    <property type="entry name" value="lambda repressor-like DNA-binding domains"/>
    <property type="match status" value="1"/>
</dbReference>
<proteinExistence type="predicted"/>
<evidence type="ECO:0000313" key="2">
    <source>
        <dbReference type="EMBL" id="SCX18040.1"/>
    </source>
</evidence>
<reference evidence="3" key="1">
    <citation type="submission" date="2016-10" db="EMBL/GenBank/DDBJ databases">
        <authorList>
            <person name="Wibberg D."/>
        </authorList>
    </citation>
    <scope>NUCLEOTIDE SEQUENCE [LARGE SCALE GENOMIC DNA]</scope>
</reference>
<accession>A0A1R3TS21</accession>
<dbReference type="GO" id="GO:0003677">
    <property type="term" value="F:DNA binding"/>
    <property type="evidence" value="ECO:0007669"/>
    <property type="project" value="InterPro"/>
</dbReference>
<dbReference type="CDD" id="cd00093">
    <property type="entry name" value="HTH_XRE"/>
    <property type="match status" value="1"/>
</dbReference>
<evidence type="ECO:0000313" key="3">
    <source>
        <dbReference type="Proteomes" id="UP000187891"/>
    </source>
</evidence>
<dbReference type="AlphaFoldDB" id="A0A1R3TS21"/>
<dbReference type="STRING" id="1907666.DSM25559_1670"/>
<sequence length="92" mass="9980">MTKIADLKKILMDNPEFQDEYAKADAEFQLIEALVSARTRAKLSQAEVARRVGTTQSAIARLEGGGVSPSIATLRRYAEATGAKLEINLIST</sequence>
<dbReference type="InterPro" id="IPR010982">
    <property type="entry name" value="Lambda_DNA-bd_dom_sf"/>
</dbReference>
<gene>
    <name evidence="2" type="primary">higA</name>
    <name evidence="2" type="ORF">DSM25559_1670</name>
</gene>
<evidence type="ECO:0000259" key="1">
    <source>
        <dbReference type="PROSITE" id="PS50943"/>
    </source>
</evidence>
<dbReference type="Gene3D" id="1.10.260.40">
    <property type="entry name" value="lambda repressor-like DNA-binding domains"/>
    <property type="match status" value="1"/>
</dbReference>
<dbReference type="RefSeq" id="WP_077119003.1">
    <property type="nucleotide sequence ID" value="NZ_FMUE01000003.1"/>
</dbReference>
<protein>
    <submittedName>
        <fullName evidence="2">Antitoxin HigA</fullName>
    </submittedName>
</protein>